<protein>
    <submittedName>
        <fullName evidence="1">Uncharacterized protein</fullName>
    </submittedName>
</protein>
<reference evidence="2" key="2">
    <citation type="submission" date="2022-12" db="EMBL/GenBank/DDBJ databases">
        <title>Vibrio parahaemolyticus become highly virulent by producing novel Tc toxins.</title>
        <authorList>
            <person name="Yang F."/>
            <person name="You Y."/>
            <person name="Lai Q."/>
            <person name="Xu L."/>
            <person name="Li F."/>
        </authorList>
    </citation>
    <scope>NUCLEOTIDE SEQUENCE</scope>
    <source>
        <strain evidence="2">Vp-HL-202005</strain>
    </source>
</reference>
<organism evidence="1 3">
    <name type="scientific">Vibrio parahaemolyticus</name>
    <dbReference type="NCBI Taxonomy" id="670"/>
    <lineage>
        <taxon>Bacteria</taxon>
        <taxon>Pseudomonadati</taxon>
        <taxon>Pseudomonadota</taxon>
        <taxon>Gammaproteobacteria</taxon>
        <taxon>Vibrionales</taxon>
        <taxon>Vibrionaceae</taxon>
        <taxon>Vibrio</taxon>
    </lineage>
</organism>
<name>A0A9Q3UHY0_VIBPH</name>
<dbReference type="EMBL" id="JACVHL010000033">
    <property type="protein sequence ID" value="MCC3807920.1"/>
    <property type="molecule type" value="Genomic_DNA"/>
</dbReference>
<proteinExistence type="predicted"/>
<sequence length="59" mass="6664">MATTSFDKNFVVTDEVAIAKFKNAAKNPRKVSVKKRDYESDKEKGIQRLVRKLSNSATC</sequence>
<reference evidence="1" key="1">
    <citation type="submission" date="2020-09" db="EMBL/GenBank/DDBJ databases">
        <title>Genome sequence of Vibrio parahaemolyticus isolates.</title>
        <authorList>
            <person name="Hammerl J.A."/>
            <person name="Strauch E."/>
        </authorList>
    </citation>
    <scope>NUCLEOTIDE SEQUENCE</scope>
    <source>
        <strain evidence="1">17-VB00146</strain>
    </source>
</reference>
<dbReference type="RefSeq" id="WP_029864008.1">
    <property type="nucleotide sequence ID" value="NZ_CP034286.1"/>
</dbReference>
<dbReference type="AlphaFoldDB" id="A0A9Q3UHY0"/>
<gene>
    <name evidence="1" type="ORF">IB292_23160</name>
    <name evidence="2" type="ORF">O1Q84_20175</name>
</gene>
<dbReference type="Proteomes" id="UP000726777">
    <property type="component" value="Unassembled WGS sequence"/>
</dbReference>
<evidence type="ECO:0000313" key="1">
    <source>
        <dbReference type="EMBL" id="MCC3807920.1"/>
    </source>
</evidence>
<evidence type="ECO:0000313" key="3">
    <source>
        <dbReference type="Proteomes" id="UP000726777"/>
    </source>
</evidence>
<dbReference type="Proteomes" id="UP001156560">
    <property type="component" value="Chromosome 2"/>
</dbReference>
<dbReference type="EMBL" id="CP114195">
    <property type="protein sequence ID" value="WAT93315.1"/>
    <property type="molecule type" value="Genomic_DNA"/>
</dbReference>
<accession>A0A9Q3UHY0</accession>
<evidence type="ECO:0000313" key="2">
    <source>
        <dbReference type="EMBL" id="WAT93315.1"/>
    </source>
</evidence>